<keyword evidence="2" id="KW-1185">Reference proteome</keyword>
<evidence type="ECO:0000313" key="1">
    <source>
        <dbReference type="EMBL" id="NMO95433.1"/>
    </source>
</evidence>
<evidence type="ECO:0000313" key="2">
    <source>
        <dbReference type="Proteomes" id="UP000565468"/>
    </source>
</evidence>
<dbReference type="Proteomes" id="UP000565468">
    <property type="component" value="Unassembled WGS sequence"/>
</dbReference>
<reference evidence="1 2" key="1">
    <citation type="submission" date="2020-04" db="EMBL/GenBank/DDBJ databases">
        <title>Paenibacillus algicola sp. nov., a novel marine bacterium producing alginate lyase.</title>
        <authorList>
            <person name="Huang H."/>
        </authorList>
    </citation>
    <scope>NUCLEOTIDE SEQUENCE [LARGE SCALE GENOMIC DNA]</scope>
    <source>
        <strain evidence="1 2">L7-75</strain>
    </source>
</reference>
<dbReference type="EMBL" id="JABBPN010000004">
    <property type="protein sequence ID" value="NMO95433.1"/>
    <property type="molecule type" value="Genomic_DNA"/>
</dbReference>
<name>A0A848M6G8_PAELE</name>
<proteinExistence type="predicted"/>
<gene>
    <name evidence="1" type="ORF">HII30_06490</name>
</gene>
<organism evidence="1 2">
    <name type="scientific">Paenibacillus lemnae</name>
    <dbReference type="NCBI Taxonomy" id="1330551"/>
    <lineage>
        <taxon>Bacteria</taxon>
        <taxon>Bacillati</taxon>
        <taxon>Bacillota</taxon>
        <taxon>Bacilli</taxon>
        <taxon>Bacillales</taxon>
        <taxon>Paenibacillaceae</taxon>
        <taxon>Paenibacillus</taxon>
    </lineage>
</organism>
<dbReference type="AlphaFoldDB" id="A0A848M6G8"/>
<protein>
    <submittedName>
        <fullName evidence="1">Uncharacterized protein</fullName>
    </submittedName>
</protein>
<comment type="caution">
    <text evidence="1">The sequence shown here is derived from an EMBL/GenBank/DDBJ whole genome shotgun (WGS) entry which is preliminary data.</text>
</comment>
<sequence length="70" mass="7992">MNNTRDVFVWFPPSYDDEVNFHGGPGYLSSGIKKSARLFQAGPHGENLPYRVIKWDQDMKLECSVKGWSS</sequence>
<accession>A0A848M6G8</accession>